<keyword evidence="2" id="KW-0032">Aminotransferase</keyword>
<keyword evidence="3" id="KW-1185">Reference proteome</keyword>
<organism evidence="2 3">
    <name type="scientific">Micromonospora sicca</name>
    <dbReference type="NCBI Taxonomy" id="2202420"/>
    <lineage>
        <taxon>Bacteria</taxon>
        <taxon>Bacillati</taxon>
        <taxon>Actinomycetota</taxon>
        <taxon>Actinomycetes</taxon>
        <taxon>Micromonosporales</taxon>
        <taxon>Micromonosporaceae</taxon>
        <taxon>Micromonospora</taxon>
    </lineage>
</organism>
<evidence type="ECO:0000313" key="3">
    <source>
        <dbReference type="Proteomes" id="UP001290101"/>
    </source>
</evidence>
<dbReference type="NCBIfam" id="NF006734">
    <property type="entry name" value="PRK09266.1"/>
    <property type="match status" value="1"/>
</dbReference>
<gene>
    <name evidence="2" type="ORF">U2F25_32085</name>
</gene>
<evidence type="ECO:0000313" key="2">
    <source>
        <dbReference type="EMBL" id="MDZ5494039.1"/>
    </source>
</evidence>
<dbReference type="PANTHER" id="PTHR42743:SF13">
    <property type="entry name" value="P-LOOP CONTAINING NUCLEOSIDE TRIPHOSPHATE HYDROLASE PROTEIN"/>
    <property type="match status" value="1"/>
</dbReference>
<dbReference type="EMBL" id="JAXOTQ010000059">
    <property type="protein sequence ID" value="MDZ5494039.1"/>
    <property type="molecule type" value="Genomic_DNA"/>
</dbReference>
<protein>
    <submittedName>
        <fullName evidence="2">Aminotransferase class IV</fullName>
    </submittedName>
</protein>
<dbReference type="InterPro" id="IPR036038">
    <property type="entry name" value="Aminotransferase-like"/>
</dbReference>
<dbReference type="Gene3D" id="3.30.470.10">
    <property type="match status" value="1"/>
</dbReference>
<dbReference type="InterPro" id="IPR001544">
    <property type="entry name" value="Aminotrans_IV"/>
</dbReference>
<dbReference type="GO" id="GO:0008483">
    <property type="term" value="F:transaminase activity"/>
    <property type="evidence" value="ECO:0007669"/>
    <property type="project" value="UniProtKB-KW"/>
</dbReference>
<dbReference type="PANTHER" id="PTHR42743">
    <property type="entry name" value="AMINO-ACID AMINOTRANSFERASE"/>
    <property type="match status" value="1"/>
</dbReference>
<proteinExistence type="inferred from homology"/>
<evidence type="ECO:0000256" key="1">
    <source>
        <dbReference type="ARBA" id="ARBA00009320"/>
    </source>
</evidence>
<dbReference type="InterPro" id="IPR043132">
    <property type="entry name" value="BCAT-like_C"/>
</dbReference>
<reference evidence="2 3" key="1">
    <citation type="submission" date="2023-12" db="EMBL/GenBank/DDBJ databases">
        <title>Micromonospora sp. nov., isolated from Atacama Desert.</title>
        <authorList>
            <person name="Carro L."/>
            <person name="Golinska P."/>
            <person name="Klenk H.-P."/>
            <person name="Goodfellow M."/>
        </authorList>
    </citation>
    <scope>NUCLEOTIDE SEQUENCE [LARGE SCALE GENOMIC DNA]</scope>
    <source>
        <strain evidence="2 3">4G53</strain>
    </source>
</reference>
<dbReference type="RefSeq" id="WP_322443559.1">
    <property type="nucleotide sequence ID" value="NZ_JAXOTQ010000059.1"/>
</dbReference>
<comment type="similarity">
    <text evidence="1">Belongs to the class-IV pyridoxal-phosphate-dependent aminotransferase family.</text>
</comment>
<dbReference type="InterPro" id="IPR043131">
    <property type="entry name" value="BCAT-like_N"/>
</dbReference>
<comment type="caution">
    <text evidence="2">The sequence shown here is derived from an EMBL/GenBank/DDBJ whole genome shotgun (WGS) entry which is preliminary data.</text>
</comment>
<dbReference type="Pfam" id="PF01063">
    <property type="entry name" value="Aminotran_4"/>
    <property type="match status" value="1"/>
</dbReference>
<dbReference type="Proteomes" id="UP001290101">
    <property type="component" value="Unassembled WGS sequence"/>
</dbReference>
<dbReference type="SUPFAM" id="SSF56752">
    <property type="entry name" value="D-aminoacid aminotransferase-like PLP-dependent enzymes"/>
    <property type="match status" value="1"/>
</dbReference>
<sequence length="265" mass="29355">MTHVEINGGPADVGAVYRAATWNYGHFTSMQVRRRAVAGLALHLRRLRGGSAALFPDATSPSDDEIRAFIDHALRNEQDASVRVTVLPSLTNGASTDVMVSVSEPAREAPRPPLRVRTIRYERELPHLKHMATMGLTYHYLQARRAGFDDVLFAGQDGFLREGSVWNIAFWDGDRAIWPEAPMLAGITMQVLRLGMRRLGIPDETRRLTRESLNGMRAAAATNSHCPAQPIAAVDETAFPGDEALATLLQRAWQEALWEPVRTAH</sequence>
<name>A0ABU5JNV2_9ACTN</name>
<dbReference type="InterPro" id="IPR050571">
    <property type="entry name" value="Class-IV_PLP-Dep_Aminotrnsfr"/>
</dbReference>
<keyword evidence="2" id="KW-0808">Transferase</keyword>
<dbReference type="Gene3D" id="3.20.10.10">
    <property type="entry name" value="D-amino Acid Aminotransferase, subunit A, domain 2"/>
    <property type="match status" value="1"/>
</dbReference>
<accession>A0ABU5JNV2</accession>